<dbReference type="InterPro" id="IPR012349">
    <property type="entry name" value="Split_barrel_FMN-bd"/>
</dbReference>
<sequence length="125" mass="13695">MAIVDVLGAEQYVSVTTYRRDGRAVPTPLWVAFDDGALVAWTIQGSGKVKRIRNNPRVLIAPCDVRGKVLGESVPGTAEVLPASETERVRRLIVKKYGMAARVLVLSSRLRRGRNGTVALRILLD</sequence>
<dbReference type="GO" id="GO:0016627">
    <property type="term" value="F:oxidoreductase activity, acting on the CH-CH group of donors"/>
    <property type="evidence" value="ECO:0007669"/>
    <property type="project" value="TreeGrafter"/>
</dbReference>
<dbReference type="InterPro" id="IPR019965">
    <property type="entry name" value="PPOX_F420-dep_Rv2061_put"/>
</dbReference>
<dbReference type="AlphaFoldDB" id="A0A919V6X0"/>
<organism evidence="3 4">
    <name type="scientific">Sinosporangium siamense</name>
    <dbReference type="NCBI Taxonomy" id="1367973"/>
    <lineage>
        <taxon>Bacteria</taxon>
        <taxon>Bacillati</taxon>
        <taxon>Actinomycetota</taxon>
        <taxon>Actinomycetes</taxon>
        <taxon>Streptosporangiales</taxon>
        <taxon>Streptosporangiaceae</taxon>
        <taxon>Sinosporangium</taxon>
    </lineage>
</organism>
<feature type="domain" description="Pyridoxamine 5'-phosphate oxidase N-terminal" evidence="2">
    <location>
        <begin position="2"/>
        <end position="109"/>
    </location>
</feature>
<reference evidence="3" key="1">
    <citation type="submission" date="2021-01" db="EMBL/GenBank/DDBJ databases">
        <title>Whole genome shotgun sequence of Sinosporangium siamense NBRC 109515.</title>
        <authorList>
            <person name="Komaki H."/>
            <person name="Tamura T."/>
        </authorList>
    </citation>
    <scope>NUCLEOTIDE SEQUENCE</scope>
    <source>
        <strain evidence="3">NBRC 109515</strain>
    </source>
</reference>
<dbReference type="EMBL" id="BOOW01000019">
    <property type="protein sequence ID" value="GII92898.1"/>
    <property type="molecule type" value="Genomic_DNA"/>
</dbReference>
<dbReference type="Proteomes" id="UP000606172">
    <property type="component" value="Unassembled WGS sequence"/>
</dbReference>
<name>A0A919V6X0_9ACTN</name>
<dbReference type="PANTHER" id="PTHR35176:SF11">
    <property type="entry name" value="PYRIDOXAMINE 5'-PHOSPHATE OXIDASE FAMILY PROTEIN"/>
    <property type="match status" value="1"/>
</dbReference>
<dbReference type="PANTHER" id="PTHR35176">
    <property type="entry name" value="HEME OXYGENASE HI_0854-RELATED"/>
    <property type="match status" value="1"/>
</dbReference>
<evidence type="ECO:0000256" key="1">
    <source>
        <dbReference type="ARBA" id="ARBA00023002"/>
    </source>
</evidence>
<dbReference type="Gene3D" id="2.30.110.10">
    <property type="entry name" value="Electron Transport, Fmn-binding Protein, Chain A"/>
    <property type="match status" value="1"/>
</dbReference>
<gene>
    <name evidence="3" type="ORF">Ssi02_31290</name>
</gene>
<dbReference type="SUPFAM" id="SSF50475">
    <property type="entry name" value="FMN-binding split barrel"/>
    <property type="match status" value="1"/>
</dbReference>
<dbReference type="InterPro" id="IPR052019">
    <property type="entry name" value="F420H2_bilvrd_red/Heme_oxyg"/>
</dbReference>
<dbReference type="GO" id="GO:0070967">
    <property type="term" value="F:coenzyme F420 binding"/>
    <property type="evidence" value="ECO:0007669"/>
    <property type="project" value="TreeGrafter"/>
</dbReference>
<dbReference type="InterPro" id="IPR011576">
    <property type="entry name" value="Pyridox_Oxase_N"/>
</dbReference>
<proteinExistence type="predicted"/>
<dbReference type="Pfam" id="PF01243">
    <property type="entry name" value="PNPOx_N"/>
    <property type="match status" value="1"/>
</dbReference>
<keyword evidence="1" id="KW-0560">Oxidoreductase</keyword>
<keyword evidence="4" id="KW-1185">Reference proteome</keyword>
<evidence type="ECO:0000313" key="3">
    <source>
        <dbReference type="EMBL" id="GII92898.1"/>
    </source>
</evidence>
<evidence type="ECO:0000259" key="2">
    <source>
        <dbReference type="Pfam" id="PF01243"/>
    </source>
</evidence>
<dbReference type="GO" id="GO:0005829">
    <property type="term" value="C:cytosol"/>
    <property type="evidence" value="ECO:0007669"/>
    <property type="project" value="TreeGrafter"/>
</dbReference>
<protein>
    <submittedName>
        <fullName evidence="3">PPOX class F420-dependent oxidoreductase</fullName>
    </submittedName>
</protein>
<dbReference type="NCBIfam" id="TIGR03666">
    <property type="entry name" value="Rv2061_F420"/>
    <property type="match status" value="1"/>
</dbReference>
<dbReference type="RefSeq" id="WP_204026041.1">
    <property type="nucleotide sequence ID" value="NZ_BOOW01000019.1"/>
</dbReference>
<evidence type="ECO:0000313" key="4">
    <source>
        <dbReference type="Proteomes" id="UP000606172"/>
    </source>
</evidence>
<accession>A0A919V6X0</accession>
<comment type="caution">
    <text evidence="3">The sequence shown here is derived from an EMBL/GenBank/DDBJ whole genome shotgun (WGS) entry which is preliminary data.</text>
</comment>